<comment type="caution">
    <text evidence="2">The sequence shown here is derived from an EMBL/GenBank/DDBJ whole genome shotgun (WGS) entry which is preliminary data.</text>
</comment>
<protein>
    <submittedName>
        <fullName evidence="2">DUF115 domain-containing protein</fullName>
    </submittedName>
</protein>
<dbReference type="PANTHER" id="PTHR41786:SF1">
    <property type="entry name" value="6-HYDROXYMETHYLPTERIN DIPHOSPHOKINASE MPTE-LIKE DOMAIN-CONTAINING PROTEIN"/>
    <property type="match status" value="1"/>
</dbReference>
<dbReference type="InterPro" id="IPR002826">
    <property type="entry name" value="MptE-like"/>
</dbReference>
<evidence type="ECO:0000313" key="2">
    <source>
        <dbReference type="EMBL" id="NOU66749.1"/>
    </source>
</evidence>
<name>A0ABX1XE86_9BACL</name>
<accession>A0ABX1XE86</accession>
<proteinExistence type="predicted"/>
<dbReference type="Pfam" id="PF01973">
    <property type="entry name" value="MptE-like"/>
    <property type="match status" value="1"/>
</dbReference>
<dbReference type="EMBL" id="WHNY01000065">
    <property type="protein sequence ID" value="NOU66749.1"/>
    <property type="molecule type" value="Genomic_DNA"/>
</dbReference>
<feature type="domain" description="6-hydroxymethylpterin diphosphokinase MptE-like" evidence="1">
    <location>
        <begin position="200"/>
        <end position="376"/>
    </location>
</feature>
<sequence>MRVADNYALLKAKHPYFASKIGFIGESGQVQVVDSKSGDSTLVVERSGTAEYLHSKYNPLHEAGKFMEQHLQDAHNHVLFYGVGLGYHIDIFARHNPTIPFSIYEPDVDVFRAFLSHQDMKRWSMLRHIYVELDVSECSSYVQDFVNQTSGQATIITLPSYERVYAEAFRRFSETMQHFLQETRKIFQLRHAFEKKWIINALDNFPFTIHAEHICNKKQLFEGKPVIIVAAGPSLVEEIENLKYIKAQKSAYIFAVGSAITSLLHHGIIPDGACTYDPHFHNVNVFKKVIDEEITCIPLIYGSTVGAGTLKDYPGPLVSLFTDKDPIVGMLLKKENEKTFEQLEDAPSIAIIALQLFSEMHCNPIVLVGQNLGYRNNSYYASGLENTRVLVQSDLDASFQVEDVSGNMIQTDWSFNTMRLEMEFHLTKYTDRTVINTTQGGAKIQGTQFMDLSDVMKVYLNDEVVDSNWYVNEGLGYDLNYLREQSKFLEEKRELFVKQIDEVIGIFNDMNRSVNQKNAKKAFKLTQKFDTAFESFQKNEFYKTILKPMNMLQLEWLTKQFDTIKYESDMLVKTKKVVEKVGKFVYDIRNDLQMITPLYMNMQKAVQIALNQEKPMNN</sequence>
<gene>
    <name evidence="2" type="ORF">GC096_22135</name>
</gene>
<keyword evidence="3" id="KW-1185">Reference proteome</keyword>
<evidence type="ECO:0000313" key="3">
    <source>
        <dbReference type="Proteomes" id="UP000653578"/>
    </source>
</evidence>
<reference evidence="2 3" key="1">
    <citation type="submission" date="2019-10" db="EMBL/GenBank/DDBJ databases">
        <title>Description of Paenibacillus humi sp. nov.</title>
        <authorList>
            <person name="Carlier A."/>
            <person name="Qi S."/>
        </authorList>
    </citation>
    <scope>NUCLEOTIDE SEQUENCE [LARGE SCALE GENOMIC DNA]</scope>
    <source>
        <strain evidence="2 3">LMG 31461</strain>
    </source>
</reference>
<dbReference type="RefSeq" id="WP_171633302.1">
    <property type="nucleotide sequence ID" value="NZ_WHNY01000065.1"/>
</dbReference>
<dbReference type="Proteomes" id="UP000653578">
    <property type="component" value="Unassembled WGS sequence"/>
</dbReference>
<evidence type="ECO:0000259" key="1">
    <source>
        <dbReference type="Pfam" id="PF01973"/>
    </source>
</evidence>
<organism evidence="2 3">
    <name type="scientific">Paenibacillus plantarum</name>
    <dbReference type="NCBI Taxonomy" id="2654975"/>
    <lineage>
        <taxon>Bacteria</taxon>
        <taxon>Bacillati</taxon>
        <taxon>Bacillota</taxon>
        <taxon>Bacilli</taxon>
        <taxon>Bacillales</taxon>
        <taxon>Paenibacillaceae</taxon>
        <taxon>Paenibacillus</taxon>
    </lineage>
</organism>
<dbReference type="PANTHER" id="PTHR41786">
    <property type="entry name" value="MOTILITY ACCESSORY FACTOR MAF"/>
    <property type="match status" value="1"/>
</dbReference>